<evidence type="ECO:0000259" key="2">
    <source>
        <dbReference type="Pfam" id="PF13472"/>
    </source>
</evidence>
<dbReference type="PANTHER" id="PTHR30383:SF5">
    <property type="entry name" value="SGNH HYDROLASE-TYPE ESTERASE DOMAIN-CONTAINING PROTEIN"/>
    <property type="match status" value="1"/>
</dbReference>
<dbReference type="PROSITE" id="PS51257">
    <property type="entry name" value="PROKAR_LIPOPROTEIN"/>
    <property type="match status" value="1"/>
</dbReference>
<dbReference type="RefSeq" id="WP_081459407.1">
    <property type="nucleotide sequence ID" value="NZ_CP042910.1"/>
</dbReference>
<dbReference type="EMBL" id="CP042910">
    <property type="protein sequence ID" value="QEG14193.1"/>
    <property type="molecule type" value="Genomic_DNA"/>
</dbReference>
<keyword evidence="1" id="KW-0732">Signal</keyword>
<dbReference type="Pfam" id="PF13472">
    <property type="entry name" value="Lipase_GDSL_2"/>
    <property type="match status" value="1"/>
</dbReference>
<dbReference type="GeneID" id="98644731"/>
<accession>A0ABX5YEU5</accession>
<dbReference type="CDD" id="cd01834">
    <property type="entry name" value="SGNH_hydrolase_like_2"/>
    <property type="match status" value="1"/>
</dbReference>
<reference evidence="3 4" key="1">
    <citation type="submission" date="2019-08" db="EMBL/GenBank/DDBJ databases">
        <title>Deep-cultivation of Planctomycetes and their phenomic and genomic characterization uncovers novel biology.</title>
        <authorList>
            <person name="Wiegand S."/>
            <person name="Jogler M."/>
            <person name="Boedeker C."/>
            <person name="Pinto D."/>
            <person name="Vollmers J."/>
            <person name="Rivas-Marin E."/>
            <person name="Kohn T."/>
            <person name="Peeters S.H."/>
            <person name="Heuer A."/>
            <person name="Rast P."/>
            <person name="Oberbeckmann S."/>
            <person name="Bunk B."/>
            <person name="Jeske O."/>
            <person name="Meyerdierks A."/>
            <person name="Storesund J.E."/>
            <person name="Kallscheuer N."/>
            <person name="Luecker S."/>
            <person name="Lage O.M."/>
            <person name="Pohl T."/>
            <person name="Merkel B.J."/>
            <person name="Hornburger P."/>
            <person name="Mueller R.-W."/>
            <person name="Bruemmer F."/>
            <person name="Labrenz M."/>
            <person name="Spormann A.M."/>
            <person name="Op den Camp H."/>
            <person name="Overmann J."/>
            <person name="Amann R."/>
            <person name="Jetten M.S.M."/>
            <person name="Mascher T."/>
            <person name="Medema M.H."/>
            <person name="Devos D.P."/>
            <person name="Kaster A.-K."/>
            <person name="Ovreas L."/>
            <person name="Rohde M."/>
            <person name="Galperin M.Y."/>
            <person name="Jogler C."/>
        </authorList>
    </citation>
    <scope>NUCLEOTIDE SEQUENCE [LARGE SCALE GENOMIC DNA]</scope>
    <source>
        <strain evidence="3 4">DSM 8797</strain>
    </source>
</reference>
<name>A0ABX5YEU5_9PLAN</name>
<dbReference type="InterPro" id="IPR051532">
    <property type="entry name" value="Ester_Hydrolysis_Enzymes"/>
</dbReference>
<evidence type="ECO:0000313" key="4">
    <source>
        <dbReference type="Proteomes" id="UP000322887"/>
    </source>
</evidence>
<dbReference type="PANTHER" id="PTHR30383">
    <property type="entry name" value="THIOESTERASE 1/PROTEASE 1/LYSOPHOSPHOLIPASE L1"/>
    <property type="match status" value="1"/>
</dbReference>
<dbReference type="InterPro" id="IPR036514">
    <property type="entry name" value="SGNH_hydro_sf"/>
</dbReference>
<feature type="signal peptide" evidence="1">
    <location>
        <begin position="1"/>
        <end position="26"/>
    </location>
</feature>
<protein>
    <submittedName>
        <fullName evidence="3">Arylesterase</fullName>
        <ecNumber evidence="3">3.1.1.2</ecNumber>
    </submittedName>
</protein>
<keyword evidence="4" id="KW-1185">Reference proteome</keyword>
<dbReference type="EC" id="3.1.1.2" evidence="3"/>
<dbReference type="InterPro" id="IPR013830">
    <property type="entry name" value="SGNH_hydro"/>
</dbReference>
<dbReference type="GO" id="GO:0004064">
    <property type="term" value="F:arylesterase activity"/>
    <property type="evidence" value="ECO:0007669"/>
    <property type="project" value="UniProtKB-EC"/>
</dbReference>
<organism evidence="3 4">
    <name type="scientific">Gimesia maris</name>
    <dbReference type="NCBI Taxonomy" id="122"/>
    <lineage>
        <taxon>Bacteria</taxon>
        <taxon>Pseudomonadati</taxon>
        <taxon>Planctomycetota</taxon>
        <taxon>Planctomycetia</taxon>
        <taxon>Planctomycetales</taxon>
        <taxon>Planctomycetaceae</taxon>
        <taxon>Gimesia</taxon>
    </lineage>
</organism>
<sequence>MMQRTARFLFCFSLLTGCLLGSPLMAADKEPAAKADKPTIVTFGDSTTATRGPLVVYSMILEKELPAAGVPVKVVNSGIGGHTTQNAIARFEKDVLQHDPDLVVIQYGINDSAVDVWRDPPATQSRVSVEQYAANLRKMIKQLKEKQISVILMTPNSLRWIPRLKKLYGKPPYDPEDVQGFNVLLKSYAAAVRKIAKEENVPLVDVYAAFENYDKQANQAADDLLLDGMHPNTQGQKMVADLLLPQIKAALAKQDQ</sequence>
<feature type="domain" description="SGNH hydrolase-type esterase" evidence="2">
    <location>
        <begin position="43"/>
        <end position="237"/>
    </location>
</feature>
<dbReference type="Gene3D" id="3.40.50.1110">
    <property type="entry name" value="SGNH hydrolase"/>
    <property type="match status" value="1"/>
</dbReference>
<evidence type="ECO:0000256" key="1">
    <source>
        <dbReference type="SAM" id="SignalP"/>
    </source>
</evidence>
<gene>
    <name evidence="3" type="ORF">GmarT_00260</name>
</gene>
<feature type="chain" id="PRO_5046837404" evidence="1">
    <location>
        <begin position="27"/>
        <end position="256"/>
    </location>
</feature>
<proteinExistence type="predicted"/>
<dbReference type="SUPFAM" id="SSF52266">
    <property type="entry name" value="SGNH hydrolase"/>
    <property type="match status" value="1"/>
</dbReference>
<keyword evidence="3" id="KW-0378">Hydrolase</keyword>
<dbReference type="Proteomes" id="UP000322887">
    <property type="component" value="Chromosome"/>
</dbReference>
<evidence type="ECO:0000313" key="3">
    <source>
        <dbReference type="EMBL" id="QEG14193.1"/>
    </source>
</evidence>